<dbReference type="EMBL" id="AZBU02000007">
    <property type="protein sequence ID" value="TKR69757.1"/>
    <property type="molecule type" value="Genomic_DNA"/>
</dbReference>
<evidence type="ECO:0000313" key="2">
    <source>
        <dbReference type="EMBL" id="TKR69757.1"/>
    </source>
</evidence>
<keyword evidence="3" id="KW-1185">Reference proteome</keyword>
<feature type="coiled-coil region" evidence="1">
    <location>
        <begin position="34"/>
        <end position="61"/>
    </location>
</feature>
<reference evidence="2 3" key="2">
    <citation type="journal article" date="2019" name="G3 (Bethesda)">
        <title>Hybrid Assembly of the Genome of the Entomopathogenic Nematode Steinernema carpocapsae Identifies the X-Chromosome.</title>
        <authorList>
            <person name="Serra L."/>
            <person name="Macchietto M."/>
            <person name="Macias-Munoz A."/>
            <person name="McGill C.J."/>
            <person name="Rodriguez I.M."/>
            <person name="Rodriguez B."/>
            <person name="Murad R."/>
            <person name="Mortazavi A."/>
        </authorList>
    </citation>
    <scope>NUCLEOTIDE SEQUENCE [LARGE SCALE GENOMIC DNA]</scope>
    <source>
        <strain evidence="2 3">ALL</strain>
    </source>
</reference>
<evidence type="ECO:0000256" key="1">
    <source>
        <dbReference type="SAM" id="Coils"/>
    </source>
</evidence>
<accession>A0A4U5MK38</accession>
<sequence>MQAEFDAELDIYDKEPNGDAKLREMEKCHGVNVENGLEAKVKRLKKQIDAIERKAQNASEASLKQDLVSAKREELMLLQEF</sequence>
<organism evidence="2 3">
    <name type="scientific">Steinernema carpocapsae</name>
    <name type="common">Entomopathogenic nematode</name>
    <dbReference type="NCBI Taxonomy" id="34508"/>
    <lineage>
        <taxon>Eukaryota</taxon>
        <taxon>Metazoa</taxon>
        <taxon>Ecdysozoa</taxon>
        <taxon>Nematoda</taxon>
        <taxon>Chromadorea</taxon>
        <taxon>Rhabditida</taxon>
        <taxon>Tylenchina</taxon>
        <taxon>Panagrolaimomorpha</taxon>
        <taxon>Strongyloidoidea</taxon>
        <taxon>Steinernematidae</taxon>
        <taxon>Steinernema</taxon>
    </lineage>
</organism>
<keyword evidence="1" id="KW-0175">Coiled coil</keyword>
<reference evidence="2 3" key="1">
    <citation type="journal article" date="2015" name="Genome Biol.">
        <title>Comparative genomics of Steinernema reveals deeply conserved gene regulatory networks.</title>
        <authorList>
            <person name="Dillman A.R."/>
            <person name="Macchietto M."/>
            <person name="Porter C.F."/>
            <person name="Rogers A."/>
            <person name="Williams B."/>
            <person name="Antoshechkin I."/>
            <person name="Lee M.M."/>
            <person name="Goodwin Z."/>
            <person name="Lu X."/>
            <person name="Lewis E.E."/>
            <person name="Goodrich-Blair H."/>
            <person name="Stock S.P."/>
            <person name="Adams B.J."/>
            <person name="Sternberg P.W."/>
            <person name="Mortazavi A."/>
        </authorList>
    </citation>
    <scope>NUCLEOTIDE SEQUENCE [LARGE SCALE GENOMIC DNA]</scope>
    <source>
        <strain evidence="2 3">ALL</strain>
    </source>
</reference>
<protein>
    <submittedName>
        <fullName evidence="2">Uncharacterized protein</fullName>
    </submittedName>
</protein>
<comment type="caution">
    <text evidence="2">The sequence shown here is derived from an EMBL/GenBank/DDBJ whole genome shotgun (WGS) entry which is preliminary data.</text>
</comment>
<dbReference type="AlphaFoldDB" id="A0A4U5MK38"/>
<gene>
    <name evidence="2" type="ORF">L596_021867</name>
</gene>
<evidence type="ECO:0000313" key="3">
    <source>
        <dbReference type="Proteomes" id="UP000298663"/>
    </source>
</evidence>
<name>A0A4U5MK38_STECR</name>
<dbReference type="Proteomes" id="UP000298663">
    <property type="component" value="Unassembled WGS sequence"/>
</dbReference>
<proteinExistence type="predicted"/>